<dbReference type="Pfam" id="PF11209">
    <property type="entry name" value="LmeA"/>
    <property type="match status" value="1"/>
</dbReference>
<keyword evidence="2" id="KW-0472">Membrane</keyword>
<evidence type="ECO:0000313" key="4">
    <source>
        <dbReference type="Proteomes" id="UP000315759"/>
    </source>
</evidence>
<keyword evidence="2" id="KW-1133">Transmembrane helix</keyword>
<evidence type="ECO:0000313" key="3">
    <source>
        <dbReference type="EMBL" id="TQR88446.1"/>
    </source>
</evidence>
<keyword evidence="2" id="KW-0812">Transmembrane</keyword>
<feature type="transmembrane region" description="Helical" evidence="2">
    <location>
        <begin position="108"/>
        <end position="127"/>
    </location>
</feature>
<feature type="compositionally biased region" description="Pro residues" evidence="1">
    <location>
        <begin position="27"/>
        <end position="39"/>
    </location>
</feature>
<sequence length="342" mass="35788">MVGVTTPPQGPRRPGERGEPARRDVPPRPNPGPPRPEPPTQRFRAPQRPVDAAPTERLRPPPPVPPADAVPTERIRVAQRPLEPPHLGSQDTPPPALKKPRRSWLRDPLSLALVAVIVVAVLVGGLAGGELYARHRVDALLVEVAECVVRDGASVSFGVNPPFLWQHVTGHYTNISVVTEGDNVQDAKGMKADVSVSDVRLLGTSDSKGTIGSLDATLTWTAAGIKDTVAANLPGVGSLVTGVTTDPAAGTLNLEAGEITVTAKPVVNDGDLGLEVVDVTGPLGRDTVQTALDGLTAKLNAQYPLGIHADSVEVTPTGVVGTFSTRNASIPQDDADPCFARL</sequence>
<evidence type="ECO:0000256" key="2">
    <source>
        <dbReference type="SAM" id="Phobius"/>
    </source>
</evidence>
<organism evidence="3 4">
    <name type="scientific">Mycolicibacterium hodleri</name>
    <dbReference type="NCBI Taxonomy" id="49897"/>
    <lineage>
        <taxon>Bacteria</taxon>
        <taxon>Bacillati</taxon>
        <taxon>Actinomycetota</taxon>
        <taxon>Actinomycetes</taxon>
        <taxon>Mycobacteriales</taxon>
        <taxon>Mycobacteriaceae</taxon>
        <taxon>Mycolicibacterium</taxon>
    </lineage>
</organism>
<dbReference type="Proteomes" id="UP000315759">
    <property type="component" value="Unassembled WGS sequence"/>
</dbReference>
<dbReference type="AlphaFoldDB" id="A0A544W872"/>
<reference evidence="3 4" key="1">
    <citation type="submission" date="2018-10" db="EMBL/GenBank/DDBJ databases">
        <title>Draft genome of Mycobacterium hodleri strain B.</title>
        <authorList>
            <person name="Amande T.J."/>
            <person name="Mcgenity T.J."/>
        </authorList>
    </citation>
    <scope>NUCLEOTIDE SEQUENCE [LARGE SCALE GENOMIC DNA]</scope>
    <source>
        <strain evidence="3 4">B</strain>
    </source>
</reference>
<dbReference type="EMBL" id="VIFX01000001">
    <property type="protein sequence ID" value="TQR88446.1"/>
    <property type="molecule type" value="Genomic_DNA"/>
</dbReference>
<keyword evidence="4" id="KW-1185">Reference proteome</keyword>
<protein>
    <submittedName>
        <fullName evidence="3">DUF2993 domain-containing protein</fullName>
    </submittedName>
</protein>
<dbReference type="InterPro" id="IPR021373">
    <property type="entry name" value="DUF2993"/>
</dbReference>
<feature type="compositionally biased region" description="Basic and acidic residues" evidence="1">
    <location>
        <begin position="13"/>
        <end position="26"/>
    </location>
</feature>
<comment type="caution">
    <text evidence="3">The sequence shown here is derived from an EMBL/GenBank/DDBJ whole genome shotgun (WGS) entry which is preliminary data.</text>
</comment>
<gene>
    <name evidence="3" type="ORF">D8S82_00020</name>
</gene>
<feature type="region of interest" description="Disordered" evidence="1">
    <location>
        <begin position="1"/>
        <end position="101"/>
    </location>
</feature>
<proteinExistence type="predicted"/>
<evidence type="ECO:0000256" key="1">
    <source>
        <dbReference type="SAM" id="MobiDB-lite"/>
    </source>
</evidence>
<accession>A0A544W872</accession>
<name>A0A544W872_9MYCO</name>